<dbReference type="InterPro" id="IPR014729">
    <property type="entry name" value="Rossmann-like_a/b/a_fold"/>
</dbReference>
<evidence type="ECO:0000256" key="4">
    <source>
        <dbReference type="ARBA" id="ARBA00022741"/>
    </source>
</evidence>
<dbReference type="Pfam" id="PF09334">
    <property type="entry name" value="tRNA-synt_1g"/>
    <property type="match status" value="1"/>
</dbReference>
<reference evidence="13 14" key="1">
    <citation type="journal article" date="2018" name="Mol. Biol. Evol.">
        <title>Broad Genomic Sampling Reveals a Smut Pathogenic Ancestry of the Fungal Clade Ustilaginomycotina.</title>
        <authorList>
            <person name="Kijpornyongpan T."/>
            <person name="Mondo S.J."/>
            <person name="Barry K."/>
            <person name="Sandor L."/>
            <person name="Lee J."/>
            <person name="Lipzen A."/>
            <person name="Pangilinan J."/>
            <person name="LaButti K."/>
            <person name="Hainaut M."/>
            <person name="Henrissat B."/>
            <person name="Grigoriev I.V."/>
            <person name="Spatafora J.W."/>
            <person name="Aime M.C."/>
        </authorList>
    </citation>
    <scope>NUCLEOTIDE SEQUENCE [LARGE SCALE GENOMIC DNA]</scope>
    <source>
        <strain evidence="13 14">MCA 5214</strain>
    </source>
</reference>
<evidence type="ECO:0000256" key="5">
    <source>
        <dbReference type="ARBA" id="ARBA00022840"/>
    </source>
</evidence>
<accession>A0A316UU52</accession>
<sequence length="587" mass="65312">MLDDNSASPASPGLWALAPNTPAPRSSAPPPSPYYCTTPIFYVNAAPHIGHLHSGVLADVLTRWHQLRYNGWSRDSPAPLGRGKTRAILATGTDEHGLKIQRAAQLAGKDPKGFCDDVSQHFRRLADEAGLGYHTFIRTTEPRHRDAVHAMWRALEDGGHIYKGKHEGWYSVSDEAFYPLAQTRRCRDDKSGEEWVEAIETGQRVEWTSEENYKFRMSAFRQPLIDWLEANPSAILPSTRHVEVLEEVRSGLDDLSISRPSSRLDWGLRVPGDDTQTIYVWVDALVNYLTVTGYPWTTAAASGEDSAAALLHRAWPASHHIVGKDILRFHAIYWPSLLLAANLPLPRQIVAHSHWTMEKAKMSKSRGNVVDPFHEMQTKGVDVVRCYLCRMGGGLATDSDWSEGTLLEFERKYLQGQLGNLASRIRGKKILARLPQADEQAGGKTATVSRPGPSASSYSAKLDSLLCSTPDDFSLRLERCEVGQAVEVVLNLLGACNSLVQSAEPWSPATAQEVVEAAVYYTYETLRLTASLLGPVMPVKMRELKQSMGLQLGEEKDDAWEEVIRVRDEVKVPLSGKMKPLFPRRDD</sequence>
<dbReference type="STRING" id="1569628.A0A316UU52"/>
<name>A0A316UU52_9BASI</name>
<keyword evidence="4 10" id="KW-0547">Nucleotide-binding</keyword>
<dbReference type="InterPro" id="IPR009080">
    <property type="entry name" value="tRNAsynth_Ia_anticodon-bd"/>
</dbReference>
<evidence type="ECO:0000256" key="9">
    <source>
        <dbReference type="ARBA" id="ARBA00068817"/>
    </source>
</evidence>
<evidence type="ECO:0000256" key="2">
    <source>
        <dbReference type="ARBA" id="ARBA00012838"/>
    </source>
</evidence>
<evidence type="ECO:0000256" key="7">
    <source>
        <dbReference type="ARBA" id="ARBA00023146"/>
    </source>
</evidence>
<dbReference type="NCBIfam" id="TIGR00398">
    <property type="entry name" value="metG"/>
    <property type="match status" value="1"/>
</dbReference>
<feature type="region of interest" description="Disordered" evidence="11">
    <location>
        <begin position="1"/>
        <end position="30"/>
    </location>
</feature>
<evidence type="ECO:0000313" key="13">
    <source>
        <dbReference type="EMBL" id="PWN28524.1"/>
    </source>
</evidence>
<evidence type="ECO:0000256" key="3">
    <source>
        <dbReference type="ARBA" id="ARBA00022598"/>
    </source>
</evidence>
<evidence type="ECO:0000256" key="6">
    <source>
        <dbReference type="ARBA" id="ARBA00022917"/>
    </source>
</evidence>
<evidence type="ECO:0000256" key="1">
    <source>
        <dbReference type="ARBA" id="ARBA00005594"/>
    </source>
</evidence>
<evidence type="ECO:0000256" key="11">
    <source>
        <dbReference type="SAM" id="MobiDB-lite"/>
    </source>
</evidence>
<comment type="similarity">
    <text evidence="1 10">Belongs to the class-I aminoacyl-tRNA synthetase family.</text>
</comment>
<dbReference type="EMBL" id="KZ819665">
    <property type="protein sequence ID" value="PWN28524.1"/>
    <property type="molecule type" value="Genomic_DNA"/>
</dbReference>
<dbReference type="InterPro" id="IPR014758">
    <property type="entry name" value="Met-tRNA_synth"/>
</dbReference>
<proteinExistence type="inferred from homology"/>
<dbReference type="OrthoDB" id="24670at2759"/>
<dbReference type="GO" id="GO:0005739">
    <property type="term" value="C:mitochondrion"/>
    <property type="evidence" value="ECO:0007669"/>
    <property type="project" value="UniProtKB-ARBA"/>
</dbReference>
<evidence type="ECO:0000256" key="10">
    <source>
        <dbReference type="RuleBase" id="RU363039"/>
    </source>
</evidence>
<dbReference type="GO" id="GO:0004825">
    <property type="term" value="F:methionine-tRNA ligase activity"/>
    <property type="evidence" value="ECO:0007669"/>
    <property type="project" value="UniProtKB-EC"/>
</dbReference>
<dbReference type="InterPro" id="IPR023457">
    <property type="entry name" value="Met-tRNA_synth_2"/>
</dbReference>
<evidence type="ECO:0000259" key="12">
    <source>
        <dbReference type="Pfam" id="PF09334"/>
    </source>
</evidence>
<comment type="catalytic activity">
    <reaction evidence="8">
        <text>tRNA(Met) + L-methionine + ATP = L-methionyl-tRNA(Met) + AMP + diphosphate</text>
        <dbReference type="Rhea" id="RHEA:13481"/>
        <dbReference type="Rhea" id="RHEA-COMP:9667"/>
        <dbReference type="Rhea" id="RHEA-COMP:9698"/>
        <dbReference type="ChEBI" id="CHEBI:30616"/>
        <dbReference type="ChEBI" id="CHEBI:33019"/>
        <dbReference type="ChEBI" id="CHEBI:57844"/>
        <dbReference type="ChEBI" id="CHEBI:78442"/>
        <dbReference type="ChEBI" id="CHEBI:78530"/>
        <dbReference type="ChEBI" id="CHEBI:456215"/>
        <dbReference type="EC" id="6.1.1.10"/>
    </reaction>
</comment>
<dbReference type="RefSeq" id="XP_025363136.1">
    <property type="nucleotide sequence ID" value="XM_025507528.1"/>
</dbReference>
<evidence type="ECO:0000313" key="14">
    <source>
        <dbReference type="Proteomes" id="UP000245884"/>
    </source>
</evidence>
<keyword evidence="6 10" id="KW-0648">Protein biosynthesis</keyword>
<dbReference type="SUPFAM" id="SSF47323">
    <property type="entry name" value="Anticodon-binding domain of a subclass of class I aminoacyl-tRNA synthetases"/>
    <property type="match status" value="1"/>
</dbReference>
<dbReference type="InterPro" id="IPR033911">
    <property type="entry name" value="MetRS_core"/>
</dbReference>
<dbReference type="Gene3D" id="3.40.50.620">
    <property type="entry name" value="HUPs"/>
    <property type="match status" value="1"/>
</dbReference>
<keyword evidence="14" id="KW-1185">Reference proteome</keyword>
<dbReference type="GO" id="GO:0006431">
    <property type="term" value="P:methionyl-tRNA aminoacylation"/>
    <property type="evidence" value="ECO:0007669"/>
    <property type="project" value="InterPro"/>
</dbReference>
<dbReference type="PRINTS" id="PR01041">
    <property type="entry name" value="TRNASYNTHMET"/>
</dbReference>
<dbReference type="SUPFAM" id="SSF52374">
    <property type="entry name" value="Nucleotidylyl transferase"/>
    <property type="match status" value="1"/>
</dbReference>
<dbReference type="GeneID" id="37029351"/>
<dbReference type="AlphaFoldDB" id="A0A316UU52"/>
<dbReference type="CDD" id="cd00814">
    <property type="entry name" value="MetRS_core"/>
    <property type="match status" value="1"/>
</dbReference>
<dbReference type="Gene3D" id="2.170.220.10">
    <property type="match status" value="1"/>
</dbReference>
<dbReference type="GO" id="GO:0005524">
    <property type="term" value="F:ATP binding"/>
    <property type="evidence" value="ECO:0007669"/>
    <property type="project" value="UniProtKB-KW"/>
</dbReference>
<organism evidence="13 14">
    <name type="scientific">Jaminaea rosea</name>
    <dbReference type="NCBI Taxonomy" id="1569628"/>
    <lineage>
        <taxon>Eukaryota</taxon>
        <taxon>Fungi</taxon>
        <taxon>Dikarya</taxon>
        <taxon>Basidiomycota</taxon>
        <taxon>Ustilaginomycotina</taxon>
        <taxon>Exobasidiomycetes</taxon>
        <taxon>Microstromatales</taxon>
        <taxon>Microstromatales incertae sedis</taxon>
        <taxon>Jaminaea</taxon>
    </lineage>
</organism>
<feature type="domain" description="Methionyl/Leucyl tRNA synthetase" evidence="12">
    <location>
        <begin position="34"/>
        <end position="425"/>
    </location>
</feature>
<keyword evidence="5 10" id="KW-0067">ATP-binding</keyword>
<dbReference type="EC" id="6.1.1.10" evidence="2"/>
<gene>
    <name evidence="13" type="ORF">BDZ90DRAFT_245862</name>
</gene>
<dbReference type="PANTHER" id="PTHR43326">
    <property type="entry name" value="METHIONYL-TRNA SYNTHETASE"/>
    <property type="match status" value="1"/>
</dbReference>
<keyword evidence="3 10" id="KW-0436">Ligase</keyword>
<evidence type="ECO:0000256" key="8">
    <source>
        <dbReference type="ARBA" id="ARBA00047364"/>
    </source>
</evidence>
<dbReference type="Gene3D" id="1.10.730.10">
    <property type="entry name" value="Isoleucyl-tRNA Synthetase, Domain 1"/>
    <property type="match status" value="1"/>
</dbReference>
<dbReference type="PANTHER" id="PTHR43326:SF1">
    <property type="entry name" value="METHIONINE--TRNA LIGASE, MITOCHONDRIAL"/>
    <property type="match status" value="1"/>
</dbReference>
<dbReference type="InterPro" id="IPR015413">
    <property type="entry name" value="Methionyl/Leucyl_tRNA_Synth"/>
</dbReference>
<keyword evidence="7 10" id="KW-0030">Aminoacyl-tRNA synthetase</keyword>
<dbReference type="FunFam" id="2.170.220.10:FF:000001">
    <property type="entry name" value="methionine--tRNA ligase, mitochondrial"/>
    <property type="match status" value="1"/>
</dbReference>
<dbReference type="Proteomes" id="UP000245884">
    <property type="component" value="Unassembled WGS sequence"/>
</dbReference>
<protein>
    <recommendedName>
        <fullName evidence="9">Probable methionine--tRNA ligase, mitochondrial</fullName>
        <ecNumber evidence="2">6.1.1.10</ecNumber>
    </recommendedName>
</protein>